<evidence type="ECO:0000313" key="2">
    <source>
        <dbReference type="Proteomes" id="UP000886741"/>
    </source>
</evidence>
<dbReference type="SUPFAM" id="SSF55383">
    <property type="entry name" value="Copper amine oxidase, domain N"/>
    <property type="match status" value="1"/>
</dbReference>
<name>A0A9D1JSV0_9FIRM</name>
<reference evidence="1" key="2">
    <citation type="journal article" date="2021" name="PeerJ">
        <title>Extensive microbial diversity within the chicken gut microbiome revealed by metagenomics and culture.</title>
        <authorList>
            <person name="Gilroy R."/>
            <person name="Ravi A."/>
            <person name="Getino M."/>
            <person name="Pursley I."/>
            <person name="Horton D.L."/>
            <person name="Alikhan N.F."/>
            <person name="Baker D."/>
            <person name="Gharbi K."/>
            <person name="Hall N."/>
            <person name="Watson M."/>
            <person name="Adriaenssens E.M."/>
            <person name="Foster-Nyarko E."/>
            <person name="Jarju S."/>
            <person name="Secka A."/>
            <person name="Antonio M."/>
            <person name="Oren A."/>
            <person name="Chaudhuri R.R."/>
            <person name="La Ragione R."/>
            <person name="Hildebrand F."/>
            <person name="Pallen M.J."/>
        </authorList>
    </citation>
    <scope>NUCLEOTIDE SEQUENCE</scope>
    <source>
        <strain evidence="1">ChiBcec16-1751</strain>
    </source>
</reference>
<protein>
    <recommendedName>
        <fullName evidence="3">Copper amine oxidase-like N-terminal domain-containing protein</fullName>
    </recommendedName>
</protein>
<dbReference type="EMBL" id="DVJJ01000067">
    <property type="protein sequence ID" value="HIS64581.1"/>
    <property type="molecule type" value="Genomic_DNA"/>
</dbReference>
<dbReference type="Proteomes" id="UP000886741">
    <property type="component" value="Unassembled WGS sequence"/>
</dbReference>
<reference evidence="1" key="1">
    <citation type="submission" date="2020-10" db="EMBL/GenBank/DDBJ databases">
        <authorList>
            <person name="Gilroy R."/>
        </authorList>
    </citation>
    <scope>NUCLEOTIDE SEQUENCE</scope>
    <source>
        <strain evidence="1">ChiBcec16-1751</strain>
    </source>
</reference>
<evidence type="ECO:0008006" key="3">
    <source>
        <dbReference type="Google" id="ProtNLM"/>
    </source>
</evidence>
<accession>A0A9D1JSV0</accession>
<proteinExistence type="predicted"/>
<dbReference type="AlphaFoldDB" id="A0A9D1JSV0"/>
<dbReference type="InterPro" id="IPR036582">
    <property type="entry name" value="Mao_N_sf"/>
</dbReference>
<sequence>MVLPADLTVELDAADWLALHPGETAYAVTLQPGEQTALVNNCPVELRGTPFVEKDVFYYPLEDIVELFGDTFRLDGDQVTVDTGEDGSFSFQIGSTAVTAEDGTIYANDGQQEYYPLGVSPYRQEPCRPAILRDGIVYVPQGFQLSQGNMPRYMWGKDYPWTSTVIFSHGESGQEWNSYKIMTPFDDLPAHQRAGLQCLGAKGEVRDYYDEVEYRGDGYSVFVLQRKPGTDNMDQLDGLISAIIVDDARYATPRGLRCGMTKERAWALYGWDLAMELGCEVENGVITRWGYRSPYYSACGLPTCFDLVYEG</sequence>
<gene>
    <name evidence="1" type="ORF">IAA83_04320</name>
</gene>
<comment type="caution">
    <text evidence="1">The sequence shown here is derived from an EMBL/GenBank/DDBJ whole genome shotgun (WGS) entry which is preliminary data.</text>
</comment>
<organism evidence="1 2">
    <name type="scientific">Candidatus Avoscillospira avistercoris</name>
    <dbReference type="NCBI Taxonomy" id="2840707"/>
    <lineage>
        <taxon>Bacteria</taxon>
        <taxon>Bacillati</taxon>
        <taxon>Bacillota</taxon>
        <taxon>Clostridia</taxon>
        <taxon>Eubacteriales</taxon>
        <taxon>Oscillospiraceae</taxon>
        <taxon>Oscillospiraceae incertae sedis</taxon>
        <taxon>Candidatus Avoscillospira</taxon>
    </lineage>
</organism>
<evidence type="ECO:0000313" key="1">
    <source>
        <dbReference type="EMBL" id="HIS64581.1"/>
    </source>
</evidence>